<name>A0A481Z8K5_9VIRU</name>
<organism evidence="1">
    <name type="scientific">Pithovirus LCPAC201</name>
    <dbReference type="NCBI Taxonomy" id="2506591"/>
    <lineage>
        <taxon>Viruses</taxon>
        <taxon>Pithoviruses</taxon>
    </lineage>
</organism>
<gene>
    <name evidence="1" type="ORF">LCPAC201_03020</name>
</gene>
<dbReference type="EMBL" id="MK500506">
    <property type="protein sequence ID" value="QBK91001.1"/>
    <property type="molecule type" value="Genomic_DNA"/>
</dbReference>
<proteinExistence type="predicted"/>
<accession>A0A481Z8K5</accession>
<evidence type="ECO:0000313" key="1">
    <source>
        <dbReference type="EMBL" id="QBK91001.1"/>
    </source>
</evidence>
<reference evidence="1" key="1">
    <citation type="journal article" date="2019" name="MBio">
        <title>Virus Genomes from Deep Sea Sediments Expand the Ocean Megavirome and Support Independent Origins of Viral Gigantism.</title>
        <authorList>
            <person name="Backstrom D."/>
            <person name="Yutin N."/>
            <person name="Jorgensen S.L."/>
            <person name="Dharamshi J."/>
            <person name="Homa F."/>
            <person name="Zaremba-Niedwiedzka K."/>
            <person name="Spang A."/>
            <person name="Wolf Y.I."/>
            <person name="Koonin E.V."/>
            <person name="Ettema T.J."/>
        </authorList>
    </citation>
    <scope>NUCLEOTIDE SEQUENCE</scope>
</reference>
<protein>
    <recommendedName>
        <fullName evidence="2">F-box domain-containing protein</fullName>
    </recommendedName>
</protein>
<evidence type="ECO:0008006" key="2">
    <source>
        <dbReference type="Google" id="ProtNLM"/>
    </source>
</evidence>
<sequence length="49" mass="5711">MDQEIVSLENMDLLPDEILLQIMLGITDLKTLNNWCLTSHRAVNLWENI</sequence>